<feature type="non-terminal residue" evidence="2">
    <location>
        <position position="96"/>
    </location>
</feature>
<feature type="domain" description="DUF6538" evidence="1">
    <location>
        <begin position="5"/>
        <end position="66"/>
    </location>
</feature>
<dbReference type="InterPro" id="IPR046668">
    <property type="entry name" value="DUF6538"/>
</dbReference>
<accession>A0A382WND3</accession>
<reference evidence="2" key="1">
    <citation type="submission" date="2018-05" db="EMBL/GenBank/DDBJ databases">
        <authorList>
            <person name="Lanie J.A."/>
            <person name="Ng W.-L."/>
            <person name="Kazmierczak K.M."/>
            <person name="Andrzejewski T.M."/>
            <person name="Davidsen T.M."/>
            <person name="Wayne K.J."/>
            <person name="Tettelin H."/>
            <person name="Glass J.I."/>
            <person name="Rusch D."/>
            <person name="Podicherti R."/>
            <person name="Tsui H.-C.T."/>
            <person name="Winkler M.E."/>
        </authorList>
    </citation>
    <scope>NUCLEOTIDE SEQUENCE</scope>
</reference>
<dbReference type="EMBL" id="UINC01160797">
    <property type="protein sequence ID" value="SVD59638.1"/>
    <property type="molecule type" value="Genomic_DNA"/>
</dbReference>
<protein>
    <recommendedName>
        <fullName evidence="1">DUF6538 domain-containing protein</fullName>
    </recommendedName>
</protein>
<sequence>MFPQYLVKNPSNTSFFFRTIIPLDIRDLFGGIKEFRVSLKCVSKVESKKICLHLNNRVETIYEQIRMGKSLTIDEMKRILKKEIEKSKKHSSFFSY</sequence>
<dbReference type="Pfam" id="PF20172">
    <property type="entry name" value="DUF6538"/>
    <property type="match status" value="1"/>
</dbReference>
<proteinExistence type="predicted"/>
<gene>
    <name evidence="2" type="ORF">METZ01_LOCUS412492</name>
</gene>
<name>A0A382WND3_9ZZZZ</name>
<dbReference type="AlphaFoldDB" id="A0A382WND3"/>
<organism evidence="2">
    <name type="scientific">marine metagenome</name>
    <dbReference type="NCBI Taxonomy" id="408172"/>
    <lineage>
        <taxon>unclassified sequences</taxon>
        <taxon>metagenomes</taxon>
        <taxon>ecological metagenomes</taxon>
    </lineage>
</organism>
<evidence type="ECO:0000313" key="2">
    <source>
        <dbReference type="EMBL" id="SVD59638.1"/>
    </source>
</evidence>
<evidence type="ECO:0000259" key="1">
    <source>
        <dbReference type="Pfam" id="PF20172"/>
    </source>
</evidence>